<gene>
    <name evidence="2" type="ORF">D9R14_12320</name>
</gene>
<dbReference type="PANTHER" id="PTHR43685">
    <property type="entry name" value="GLYCOSYLTRANSFERASE"/>
    <property type="match status" value="1"/>
</dbReference>
<dbReference type="InterPro" id="IPR029044">
    <property type="entry name" value="Nucleotide-diphossugar_trans"/>
</dbReference>
<sequence length="259" mass="27605">MAATARARRRSGRRRCWKPCGPPSAAAAAGAEPMRVSVLIACWNAQAYIGEAIRSALDQDPAPAELIVVDDGSTDASADVAGAIGGVTLLRQANQGVGAALNAAAAQASGDVLAFLDADDLWCPGKLAAQTAALAAEPELDAVFGHMAPFASPDLPEQERAGLRIGTAAEPGFVKGTMLLRRAAFERLGSFNETRLFADFIAWYAQACIAGFHWRMLDHLVLLRRIHGANMGRRERPRQREDYLGIMKALIDAKRGARS</sequence>
<feature type="domain" description="Glycosyltransferase 2-like" evidence="1">
    <location>
        <begin position="37"/>
        <end position="182"/>
    </location>
</feature>
<dbReference type="InterPro" id="IPR001173">
    <property type="entry name" value="Glyco_trans_2-like"/>
</dbReference>
<reference evidence="2 3" key="1">
    <citation type="submission" date="2018-10" db="EMBL/GenBank/DDBJ databases">
        <title>Xanthobacter tagetidis genome sequencing and assembly.</title>
        <authorList>
            <person name="Maclea K.S."/>
            <person name="Goen A.E."/>
            <person name="Fatima S.A."/>
        </authorList>
    </citation>
    <scope>NUCLEOTIDE SEQUENCE [LARGE SCALE GENOMIC DNA]</scope>
    <source>
        <strain evidence="2 3">ATCC 700314</strain>
    </source>
</reference>
<keyword evidence="2" id="KW-0808">Transferase</keyword>
<dbReference type="Gene3D" id="3.90.550.10">
    <property type="entry name" value="Spore Coat Polysaccharide Biosynthesis Protein SpsA, Chain A"/>
    <property type="match status" value="1"/>
</dbReference>
<evidence type="ECO:0000259" key="1">
    <source>
        <dbReference type="Pfam" id="PF00535"/>
    </source>
</evidence>
<dbReference type="GO" id="GO:0016740">
    <property type="term" value="F:transferase activity"/>
    <property type="evidence" value="ECO:0007669"/>
    <property type="project" value="UniProtKB-KW"/>
</dbReference>
<evidence type="ECO:0000313" key="2">
    <source>
        <dbReference type="EMBL" id="RLP78164.1"/>
    </source>
</evidence>
<dbReference type="Proteomes" id="UP000269692">
    <property type="component" value="Unassembled WGS sequence"/>
</dbReference>
<dbReference type="PANTHER" id="PTHR43685:SF2">
    <property type="entry name" value="GLYCOSYLTRANSFERASE 2-LIKE DOMAIN-CONTAINING PROTEIN"/>
    <property type="match status" value="1"/>
</dbReference>
<protein>
    <submittedName>
        <fullName evidence="2">Glycosyltransferase family 2 protein</fullName>
    </submittedName>
</protein>
<accession>A0A3L7ADX1</accession>
<dbReference type="CDD" id="cd00761">
    <property type="entry name" value="Glyco_tranf_GTA_type"/>
    <property type="match status" value="1"/>
</dbReference>
<name>A0A3L7ADX1_9HYPH</name>
<dbReference type="SUPFAM" id="SSF53448">
    <property type="entry name" value="Nucleotide-diphospho-sugar transferases"/>
    <property type="match status" value="1"/>
</dbReference>
<dbReference type="Pfam" id="PF00535">
    <property type="entry name" value="Glycos_transf_2"/>
    <property type="match status" value="1"/>
</dbReference>
<dbReference type="InterPro" id="IPR050834">
    <property type="entry name" value="Glycosyltransf_2"/>
</dbReference>
<dbReference type="AlphaFoldDB" id="A0A3L7ADX1"/>
<dbReference type="OrthoDB" id="9794124at2"/>
<evidence type="ECO:0000313" key="3">
    <source>
        <dbReference type="Proteomes" id="UP000269692"/>
    </source>
</evidence>
<proteinExistence type="predicted"/>
<comment type="caution">
    <text evidence="2">The sequence shown here is derived from an EMBL/GenBank/DDBJ whole genome shotgun (WGS) entry which is preliminary data.</text>
</comment>
<dbReference type="EMBL" id="RCTF01000009">
    <property type="protein sequence ID" value="RLP78164.1"/>
    <property type="molecule type" value="Genomic_DNA"/>
</dbReference>
<keyword evidence="3" id="KW-1185">Reference proteome</keyword>
<organism evidence="2 3">
    <name type="scientific">Xanthobacter tagetidis</name>
    <dbReference type="NCBI Taxonomy" id="60216"/>
    <lineage>
        <taxon>Bacteria</taxon>
        <taxon>Pseudomonadati</taxon>
        <taxon>Pseudomonadota</taxon>
        <taxon>Alphaproteobacteria</taxon>
        <taxon>Hyphomicrobiales</taxon>
        <taxon>Xanthobacteraceae</taxon>
        <taxon>Xanthobacter</taxon>
    </lineage>
</organism>